<comment type="caution">
    <text evidence="2">The sequence shown here is derived from an EMBL/GenBank/DDBJ whole genome shotgun (WGS) entry which is preliminary data.</text>
</comment>
<protein>
    <submittedName>
        <fullName evidence="2">Retinol dehydrogenase</fullName>
    </submittedName>
</protein>
<evidence type="ECO:0000313" key="3">
    <source>
        <dbReference type="Proteomes" id="UP001431209"/>
    </source>
</evidence>
<dbReference type="AlphaFoldDB" id="A0AAW2YYV1"/>
<dbReference type="PANTHER" id="PTHR43313">
    <property type="entry name" value="SHORT-CHAIN DEHYDROGENASE/REDUCTASE FAMILY 9C"/>
    <property type="match status" value="1"/>
</dbReference>
<dbReference type="InterPro" id="IPR020904">
    <property type="entry name" value="Sc_DH/Rdtase_CS"/>
</dbReference>
<gene>
    <name evidence="2" type="ORF">AKO1_013318</name>
</gene>
<dbReference type="GO" id="GO:0016491">
    <property type="term" value="F:oxidoreductase activity"/>
    <property type="evidence" value="ECO:0007669"/>
    <property type="project" value="TreeGrafter"/>
</dbReference>
<name>A0AAW2YYV1_9EUKA</name>
<dbReference type="EMBL" id="JAOPGA020000826">
    <property type="protein sequence ID" value="KAL0482194.1"/>
    <property type="molecule type" value="Genomic_DNA"/>
</dbReference>
<dbReference type="Gene3D" id="3.40.50.720">
    <property type="entry name" value="NAD(P)-binding Rossmann-like Domain"/>
    <property type="match status" value="1"/>
</dbReference>
<reference evidence="2 3" key="1">
    <citation type="submission" date="2024-03" db="EMBL/GenBank/DDBJ databases">
        <title>The Acrasis kona genome and developmental transcriptomes reveal deep origins of eukaryotic multicellular pathways.</title>
        <authorList>
            <person name="Sheikh S."/>
            <person name="Fu C.-J."/>
            <person name="Brown M.W."/>
            <person name="Baldauf S.L."/>
        </authorList>
    </citation>
    <scope>NUCLEOTIDE SEQUENCE [LARGE SCALE GENOMIC DNA]</scope>
    <source>
        <strain evidence="2 3">ATCC MYA-3509</strain>
    </source>
</reference>
<dbReference type="PANTHER" id="PTHR43313:SF1">
    <property type="entry name" value="3BETA-HYDROXYSTEROID DEHYDROGENASE DHS-16"/>
    <property type="match status" value="1"/>
</dbReference>
<dbReference type="InterPro" id="IPR002347">
    <property type="entry name" value="SDR_fam"/>
</dbReference>
<dbReference type="PRINTS" id="PR00080">
    <property type="entry name" value="SDRFAMILY"/>
</dbReference>
<accession>A0AAW2YYV1</accession>
<evidence type="ECO:0000256" key="1">
    <source>
        <dbReference type="RuleBase" id="RU000363"/>
    </source>
</evidence>
<dbReference type="GO" id="GO:0008202">
    <property type="term" value="P:steroid metabolic process"/>
    <property type="evidence" value="ECO:0007669"/>
    <property type="project" value="TreeGrafter"/>
</dbReference>
<dbReference type="PRINTS" id="PR00081">
    <property type="entry name" value="GDHRDH"/>
</dbReference>
<proteinExistence type="inferred from homology"/>
<comment type="similarity">
    <text evidence="1">Belongs to the short-chain dehydrogenases/reductases (SDR) family.</text>
</comment>
<organism evidence="2 3">
    <name type="scientific">Acrasis kona</name>
    <dbReference type="NCBI Taxonomy" id="1008807"/>
    <lineage>
        <taxon>Eukaryota</taxon>
        <taxon>Discoba</taxon>
        <taxon>Heterolobosea</taxon>
        <taxon>Tetramitia</taxon>
        <taxon>Eutetramitia</taxon>
        <taxon>Acrasidae</taxon>
        <taxon>Acrasis</taxon>
    </lineage>
</organism>
<keyword evidence="3" id="KW-1185">Reference proteome</keyword>
<evidence type="ECO:0000313" key="2">
    <source>
        <dbReference type="EMBL" id="KAL0482194.1"/>
    </source>
</evidence>
<dbReference type="Proteomes" id="UP001431209">
    <property type="component" value="Unassembled WGS sequence"/>
</dbReference>
<dbReference type="Pfam" id="PF00106">
    <property type="entry name" value="adh_short"/>
    <property type="match status" value="1"/>
</dbReference>
<dbReference type="InterPro" id="IPR036291">
    <property type="entry name" value="NAD(P)-bd_dom_sf"/>
</dbReference>
<dbReference type="SUPFAM" id="SSF51735">
    <property type="entry name" value="NAD(P)-binding Rossmann-fold domains"/>
    <property type="match status" value="1"/>
</dbReference>
<sequence length="334" mass="36986">MSETTQRRLQILKSHLHLDNSTRTNQLVQNESNGLVSFAFKTWAQKPQPQHITENGKAILVTGAAGGLGSDLCLELLKKGCKVFACDLKTEYLEKAFEGVSKQNLIFIEMDVSNPESVNAAADNVKEQLQGNKLFAIVNNAGVGSVPGSRMMKALVEHNESEMRSMFDVNVLGTIRVTNALYPLLTKSKTDKDASGVVVNIASVAGLLGIPYGSYYSASKFAVVGYSDSLRRELASVGVRVGCVEPGFTKTAFLKPYEVDDNSEFAKQTTRRHKIMKKWTDDAQDPEEVTKAIMSAIFTTPCPEHQLVDKAKYKTINKMLFQYFPYYISDKMMV</sequence>
<dbReference type="PROSITE" id="PS00061">
    <property type="entry name" value="ADH_SHORT"/>
    <property type="match status" value="1"/>
</dbReference>